<dbReference type="Gene3D" id="3.60.15.10">
    <property type="entry name" value="Ribonuclease Z/Hydroxyacylglutathione hydrolase-like"/>
    <property type="match status" value="1"/>
</dbReference>
<dbReference type="Pfam" id="PF10996">
    <property type="entry name" value="Beta-Casp"/>
    <property type="match status" value="1"/>
</dbReference>
<evidence type="ECO:0000259" key="3">
    <source>
        <dbReference type="SMART" id="SM01027"/>
    </source>
</evidence>
<proteinExistence type="predicted"/>
<accession>A0A1F6LKX7</accession>
<dbReference type="CDD" id="cd16295">
    <property type="entry name" value="TTHA0252-CPSF-like_MBL-fold"/>
    <property type="match status" value="1"/>
</dbReference>
<dbReference type="GO" id="GO:0016787">
    <property type="term" value="F:hydrolase activity"/>
    <property type="evidence" value="ECO:0007669"/>
    <property type="project" value="UniProtKB-KW"/>
</dbReference>
<dbReference type="InterPro" id="IPR050698">
    <property type="entry name" value="MBL"/>
</dbReference>
<gene>
    <name evidence="4" type="ORF">A2725_00120</name>
</gene>
<dbReference type="PANTHER" id="PTHR11203">
    <property type="entry name" value="CLEAVAGE AND POLYADENYLATION SPECIFICITY FACTOR FAMILY MEMBER"/>
    <property type="match status" value="1"/>
</dbReference>
<evidence type="ECO:0008006" key="6">
    <source>
        <dbReference type="Google" id="ProtNLM"/>
    </source>
</evidence>
<comment type="caution">
    <text evidence="4">The sequence shown here is derived from an EMBL/GenBank/DDBJ whole genome shotgun (WGS) entry which is preliminary data.</text>
</comment>
<dbReference type="Pfam" id="PF07521">
    <property type="entry name" value="RMMBL"/>
    <property type="match status" value="1"/>
</dbReference>
<feature type="domain" description="Beta-Casp" evidence="3">
    <location>
        <begin position="238"/>
        <end position="361"/>
    </location>
</feature>
<keyword evidence="1" id="KW-0378">Hydrolase</keyword>
<evidence type="ECO:0000313" key="4">
    <source>
        <dbReference type="EMBL" id="OGH60042.1"/>
    </source>
</evidence>
<dbReference type="Gene3D" id="3.40.50.10890">
    <property type="match status" value="1"/>
</dbReference>
<dbReference type="InterPro" id="IPR022712">
    <property type="entry name" value="Beta_Casp"/>
</dbReference>
<sequence length="446" mass="49925">MKISFYGAAEEVTGSCFLLETKSRKILVDCGMFQGSDFNEAKNSDDFLFDPKSLDAVLVTHAHLDHIGRIPKLVQEGYNGPIYMTKATVELALLIWEDAYKIMEYNNKKFQAPILYSEEDINKAHKLCKGVNYYEKVDIGDVKALWKDAGHIFGASFIEVEADGKMIVFSGDIGNNNVPILRETDQIGKADVLLCESTYGGRDHETHKESVELVMKLIKEGYDRGGVIMIPAFSLERTQEFLYDLSQREDELPNLPIFLDSPLAIKALPVYRKYSEYYDREAKVISEAGGDFFLFDKLEITSTPDQSKKINDAPMPKMIIAGSGMMNGGRILHHAFRYLSDPNSTLIIIGYQAEGTLGRKLYEGEKKVKIFNKEVEVKCAIKAIGGLSAHGDRSKMLSWVRGAQKIPEKVFCVHGEKSSAVSLAHAMQDEFGIDTIIPKFAETVEI</sequence>
<dbReference type="SMART" id="SM00849">
    <property type="entry name" value="Lactamase_B"/>
    <property type="match status" value="1"/>
</dbReference>
<organism evidence="4 5">
    <name type="scientific">Candidatus Magasanikbacteria bacterium RIFCSPHIGHO2_01_FULL_33_34</name>
    <dbReference type="NCBI Taxonomy" id="1798671"/>
    <lineage>
        <taxon>Bacteria</taxon>
        <taxon>Candidatus Magasanikiibacteriota</taxon>
    </lineage>
</organism>
<dbReference type="PANTHER" id="PTHR11203:SF37">
    <property type="entry name" value="INTEGRATOR COMPLEX SUBUNIT 11"/>
    <property type="match status" value="1"/>
</dbReference>
<feature type="domain" description="Metallo-beta-lactamase" evidence="2">
    <location>
        <begin position="13"/>
        <end position="202"/>
    </location>
</feature>
<evidence type="ECO:0000313" key="5">
    <source>
        <dbReference type="Proteomes" id="UP000177067"/>
    </source>
</evidence>
<protein>
    <recommendedName>
        <fullName evidence="6">MBL fold hydrolase</fullName>
    </recommendedName>
</protein>
<dbReference type="Proteomes" id="UP000177067">
    <property type="component" value="Unassembled WGS sequence"/>
</dbReference>
<dbReference type="SMART" id="SM01027">
    <property type="entry name" value="Beta-Casp"/>
    <property type="match status" value="1"/>
</dbReference>
<reference evidence="4 5" key="1">
    <citation type="journal article" date="2016" name="Nat. Commun.">
        <title>Thousands of microbial genomes shed light on interconnected biogeochemical processes in an aquifer system.</title>
        <authorList>
            <person name="Anantharaman K."/>
            <person name="Brown C.T."/>
            <person name="Hug L.A."/>
            <person name="Sharon I."/>
            <person name="Castelle C.J."/>
            <person name="Probst A.J."/>
            <person name="Thomas B.C."/>
            <person name="Singh A."/>
            <person name="Wilkins M.J."/>
            <person name="Karaoz U."/>
            <person name="Brodie E.L."/>
            <person name="Williams K.H."/>
            <person name="Hubbard S.S."/>
            <person name="Banfield J.F."/>
        </authorList>
    </citation>
    <scope>NUCLEOTIDE SEQUENCE [LARGE SCALE GENOMIC DNA]</scope>
</reference>
<dbReference type="GO" id="GO:0004521">
    <property type="term" value="F:RNA endonuclease activity"/>
    <property type="evidence" value="ECO:0007669"/>
    <property type="project" value="TreeGrafter"/>
</dbReference>
<dbReference type="InterPro" id="IPR001279">
    <property type="entry name" value="Metallo-B-lactamas"/>
</dbReference>
<dbReference type="Pfam" id="PF00753">
    <property type="entry name" value="Lactamase_B"/>
    <property type="match status" value="1"/>
</dbReference>
<name>A0A1F6LKX7_9BACT</name>
<dbReference type="EMBL" id="MFPS01000003">
    <property type="protein sequence ID" value="OGH60042.1"/>
    <property type="molecule type" value="Genomic_DNA"/>
</dbReference>
<evidence type="ECO:0000259" key="2">
    <source>
        <dbReference type="SMART" id="SM00849"/>
    </source>
</evidence>
<dbReference type="AlphaFoldDB" id="A0A1F6LKX7"/>
<dbReference type="InterPro" id="IPR036866">
    <property type="entry name" value="RibonucZ/Hydroxyglut_hydro"/>
</dbReference>
<evidence type="ECO:0000256" key="1">
    <source>
        <dbReference type="ARBA" id="ARBA00022801"/>
    </source>
</evidence>
<dbReference type="InterPro" id="IPR011108">
    <property type="entry name" value="RMMBL"/>
</dbReference>
<dbReference type="SUPFAM" id="SSF56281">
    <property type="entry name" value="Metallo-hydrolase/oxidoreductase"/>
    <property type="match status" value="1"/>
</dbReference>